<feature type="domain" description="Nucleotidyl transferase" evidence="1">
    <location>
        <begin position="2"/>
        <end position="234"/>
    </location>
</feature>
<sequence>MKAVIPAAGLGTRLRPLTYTRPKPVLPVAGAPIIVHALRSLLAAGINEVAIVVSDATRTEIAQTLEQVPDAQVTLIDQHEQLGLGHAVLTAREWIAGEDFCVYLGDNLFEHGVSPFIQQFQRECPAAVIALVEVADPTAFGVAQMEGDRITRLVEKPKVPPSNLAVAGLYCFTAEIFEVLDGMPPSARGEYEITDAIQGLIERGQRVVGQRVGGWWKDTGRPADLLDANRLLLEQITADVQGEVTESRITGRVIVPASARVIRSKIVGPVLLGEGVVVEDAYIGPFTSIGPGSLIRQAEVEHSVVDAEAQIESVNTRLQDCLIGVAAQVRGGRRVPSTHKLTLSDASVVELA</sequence>
<evidence type="ECO:0000313" key="3">
    <source>
        <dbReference type="Proteomes" id="UP000192582"/>
    </source>
</evidence>
<dbReference type="RefSeq" id="WP_084048289.1">
    <property type="nucleotide sequence ID" value="NZ_FWWU01000009.1"/>
</dbReference>
<name>A0A1W1VAR7_9DEIO</name>
<proteinExistence type="predicted"/>
<dbReference type="NCBIfam" id="TIGR01208">
    <property type="entry name" value="rmlA_long"/>
    <property type="match status" value="1"/>
</dbReference>
<dbReference type="Gene3D" id="3.90.550.10">
    <property type="entry name" value="Spore Coat Polysaccharide Biosynthesis Protein SpsA, Chain A"/>
    <property type="match status" value="1"/>
</dbReference>
<gene>
    <name evidence="2" type="ORF">SAMN00790413_00664</name>
</gene>
<accession>A0A1W1VAR7</accession>
<dbReference type="GO" id="GO:0016740">
    <property type="term" value="F:transferase activity"/>
    <property type="evidence" value="ECO:0007669"/>
    <property type="project" value="UniProtKB-KW"/>
</dbReference>
<evidence type="ECO:0000313" key="2">
    <source>
        <dbReference type="EMBL" id="SMB90141.1"/>
    </source>
</evidence>
<dbReference type="STRING" id="695939.SAMN00790413_00664"/>
<dbReference type="SUPFAM" id="SSF53448">
    <property type="entry name" value="Nucleotide-diphospho-sugar transferases"/>
    <property type="match status" value="1"/>
</dbReference>
<keyword evidence="3" id="KW-1185">Reference proteome</keyword>
<dbReference type="OrthoDB" id="9803871at2"/>
<dbReference type="Pfam" id="PF00483">
    <property type="entry name" value="NTP_transferase"/>
    <property type="match status" value="1"/>
</dbReference>
<dbReference type="EMBL" id="FWWU01000009">
    <property type="protein sequence ID" value="SMB90141.1"/>
    <property type="molecule type" value="Genomic_DNA"/>
</dbReference>
<keyword evidence="2" id="KW-0808">Transferase</keyword>
<dbReference type="InterPro" id="IPR005835">
    <property type="entry name" value="NTP_transferase_dom"/>
</dbReference>
<dbReference type="Proteomes" id="UP000192582">
    <property type="component" value="Unassembled WGS sequence"/>
</dbReference>
<dbReference type="InterPro" id="IPR029044">
    <property type="entry name" value="Nucleotide-diphossugar_trans"/>
</dbReference>
<reference evidence="2 3" key="1">
    <citation type="submission" date="2017-04" db="EMBL/GenBank/DDBJ databases">
        <authorList>
            <person name="Afonso C.L."/>
            <person name="Miller P.J."/>
            <person name="Scott M.A."/>
            <person name="Spackman E."/>
            <person name="Goraichik I."/>
            <person name="Dimitrov K.M."/>
            <person name="Suarez D.L."/>
            <person name="Swayne D.E."/>
        </authorList>
    </citation>
    <scope>NUCLEOTIDE SEQUENCE [LARGE SCALE GENOMIC DNA]</scope>
    <source>
        <strain evidence="2 3">KR-140</strain>
    </source>
</reference>
<protein>
    <submittedName>
        <fullName evidence="2">Glucose-1-phosphate thymidylyltransferase</fullName>
    </submittedName>
</protein>
<organism evidence="2 3">
    <name type="scientific">Deinococcus hopiensis KR-140</name>
    <dbReference type="NCBI Taxonomy" id="695939"/>
    <lineage>
        <taxon>Bacteria</taxon>
        <taxon>Thermotogati</taxon>
        <taxon>Deinococcota</taxon>
        <taxon>Deinococci</taxon>
        <taxon>Deinococcales</taxon>
        <taxon>Deinococcaceae</taxon>
        <taxon>Deinococcus</taxon>
    </lineage>
</organism>
<dbReference type="InterPro" id="IPR005908">
    <property type="entry name" value="G1P_thy_trans_l"/>
</dbReference>
<dbReference type="PANTHER" id="PTHR42883">
    <property type="entry name" value="GLUCOSE-1-PHOSPHATE THYMIDYLTRANSFERASE"/>
    <property type="match status" value="1"/>
</dbReference>
<evidence type="ECO:0000259" key="1">
    <source>
        <dbReference type="Pfam" id="PF00483"/>
    </source>
</evidence>
<dbReference type="CDD" id="cd04189">
    <property type="entry name" value="G1P_TT_long"/>
    <property type="match status" value="1"/>
</dbReference>
<dbReference type="PANTHER" id="PTHR42883:SF2">
    <property type="entry name" value="THYMIDYLYLTRANSFERASE"/>
    <property type="match status" value="1"/>
</dbReference>
<dbReference type="AlphaFoldDB" id="A0A1W1VAR7"/>